<sequence>MPSLASPARLLGIVLAVLTMTTACASNPARLPVVDPGEAKGSDQTVFVATTRTPSDDAAIRFGPGRGNDLYFAEAGVWVPHNREPGSVNLPSRHVNPAREFALTGFETLADGSDFVGRIDEALAPIALDERRIFLFVHGFNTPFSDGLYLNAQVLNDFGIPGVGVHYAWPSAGRLPAYLYDRDSAQFARDGLAETLTMLADTQAMGITILAHSMGSLVTMEALRELSLRGRSDVLEKIDPVMLASPDIDFDVFRMQLASLDPPPRHLAVFSSSRDRALFLSQQLRGGGHPRIGSGAYRDELNALGVAVIDLSPIADGRGFINHTTFASSPTLMRLSSSGVLNDALMGESTHVRSTGIGVLTDLAARIIYLPARALGER</sequence>
<feature type="signal peptide" evidence="1">
    <location>
        <begin position="1"/>
        <end position="25"/>
    </location>
</feature>
<evidence type="ECO:0008006" key="4">
    <source>
        <dbReference type="Google" id="ProtNLM"/>
    </source>
</evidence>
<dbReference type="InterPro" id="IPR010297">
    <property type="entry name" value="DUF900_hydrolase"/>
</dbReference>
<evidence type="ECO:0000313" key="3">
    <source>
        <dbReference type="Proteomes" id="UP001143486"/>
    </source>
</evidence>
<organism evidence="2 3">
    <name type="scientific">Maricaulis virginensis</name>
    <dbReference type="NCBI Taxonomy" id="144022"/>
    <lineage>
        <taxon>Bacteria</taxon>
        <taxon>Pseudomonadati</taxon>
        <taxon>Pseudomonadota</taxon>
        <taxon>Alphaproteobacteria</taxon>
        <taxon>Maricaulales</taxon>
        <taxon>Maricaulaceae</taxon>
        <taxon>Maricaulis</taxon>
    </lineage>
</organism>
<dbReference type="Pfam" id="PF05990">
    <property type="entry name" value="DUF900"/>
    <property type="match status" value="1"/>
</dbReference>
<dbReference type="RefSeq" id="WP_271185860.1">
    <property type="nucleotide sequence ID" value="NZ_BSFE01000002.1"/>
</dbReference>
<evidence type="ECO:0000256" key="1">
    <source>
        <dbReference type="SAM" id="SignalP"/>
    </source>
</evidence>
<dbReference type="InterPro" id="IPR029058">
    <property type="entry name" value="AB_hydrolase_fold"/>
</dbReference>
<reference evidence="2" key="2">
    <citation type="submission" date="2023-01" db="EMBL/GenBank/DDBJ databases">
        <authorList>
            <person name="Sun Q."/>
            <person name="Evtushenko L."/>
        </authorList>
    </citation>
    <scope>NUCLEOTIDE SEQUENCE</scope>
    <source>
        <strain evidence="2">VKM B-1513</strain>
    </source>
</reference>
<comment type="caution">
    <text evidence="2">The sequence shown here is derived from an EMBL/GenBank/DDBJ whole genome shotgun (WGS) entry which is preliminary data.</text>
</comment>
<accession>A0A9W6MN33</accession>
<feature type="chain" id="PRO_5040974597" description="Esterase/lipase superfamily enzyme" evidence="1">
    <location>
        <begin position="26"/>
        <end position="378"/>
    </location>
</feature>
<dbReference type="PANTHER" id="PTHR36513:SF1">
    <property type="entry name" value="TRANSMEMBRANE PROTEIN"/>
    <property type="match status" value="1"/>
</dbReference>
<dbReference type="AlphaFoldDB" id="A0A9W6MN33"/>
<dbReference type="PIRSF" id="PIRSF033909">
    <property type="entry name" value="UCP033909"/>
    <property type="match status" value="1"/>
</dbReference>
<gene>
    <name evidence="2" type="ORF">GCM10017621_09870</name>
</gene>
<dbReference type="PANTHER" id="PTHR36513">
    <property type="entry name" value="ABC TRANSMEMBRANE TYPE-1 DOMAIN-CONTAINING PROTEIN"/>
    <property type="match status" value="1"/>
</dbReference>
<keyword evidence="1" id="KW-0732">Signal</keyword>
<dbReference type="SUPFAM" id="SSF53474">
    <property type="entry name" value="alpha/beta-Hydrolases"/>
    <property type="match status" value="1"/>
</dbReference>
<proteinExistence type="predicted"/>
<dbReference type="EMBL" id="BSFE01000002">
    <property type="protein sequence ID" value="GLK51479.1"/>
    <property type="molecule type" value="Genomic_DNA"/>
</dbReference>
<dbReference type="InterPro" id="IPR014586">
    <property type="entry name" value="UCP033909"/>
</dbReference>
<keyword evidence="3" id="KW-1185">Reference proteome</keyword>
<evidence type="ECO:0000313" key="2">
    <source>
        <dbReference type="EMBL" id="GLK51479.1"/>
    </source>
</evidence>
<dbReference type="Proteomes" id="UP001143486">
    <property type="component" value="Unassembled WGS sequence"/>
</dbReference>
<protein>
    <recommendedName>
        <fullName evidence="4">Esterase/lipase superfamily enzyme</fullName>
    </recommendedName>
</protein>
<dbReference type="Gene3D" id="3.40.50.1820">
    <property type="entry name" value="alpha/beta hydrolase"/>
    <property type="match status" value="1"/>
</dbReference>
<reference evidence="2" key="1">
    <citation type="journal article" date="2014" name="Int. J. Syst. Evol. Microbiol.">
        <title>Complete genome sequence of Corynebacterium casei LMG S-19264T (=DSM 44701T), isolated from a smear-ripened cheese.</title>
        <authorList>
            <consortium name="US DOE Joint Genome Institute (JGI-PGF)"/>
            <person name="Walter F."/>
            <person name="Albersmeier A."/>
            <person name="Kalinowski J."/>
            <person name="Ruckert C."/>
        </authorList>
    </citation>
    <scope>NUCLEOTIDE SEQUENCE</scope>
    <source>
        <strain evidence="2">VKM B-1513</strain>
    </source>
</reference>
<name>A0A9W6MN33_9PROT</name>